<dbReference type="Gene3D" id="2.60.40.3940">
    <property type="match status" value="1"/>
</dbReference>
<keyword evidence="3" id="KW-1185">Reference proteome</keyword>
<proteinExistence type="predicted"/>
<evidence type="ECO:0000313" key="2">
    <source>
        <dbReference type="EMBL" id="CAB3854469.1"/>
    </source>
</evidence>
<sequence length="306" mass="31246">MQTSNAPIKSAVPFAESGTKNAIPVASQIGVTPGAASFVDGFPPLTMTPLAAGGVPPYGADFNGILNFLSAAARWQQAGGAYPYDAAFSAAIGGYPQGAMLKQSVGSGYWLNLAENNTANPDAGGANWIALPAGIASTAEAEAGTDDKKAMTPLKVFQAIAKKVVQATEGVLGIAKVATPAQTNAGADDATIVTPKKLRLGVAMSLGINGYLALPSWLGGVILQWGRGTVNMNTASGNYYHGSAAVTFPLAFPTAAWVAIPQIQNSPNVLDTISVSSFNNSTLQVVGCTSYEAGQAPEFYFIAIGN</sequence>
<dbReference type="RefSeq" id="WP_175206781.1">
    <property type="nucleotide sequence ID" value="NZ_CADILG010000010.1"/>
</dbReference>
<dbReference type="Proteomes" id="UP000494117">
    <property type="component" value="Unassembled WGS sequence"/>
</dbReference>
<dbReference type="InterPro" id="IPR054075">
    <property type="entry name" value="Gp53-like_C"/>
</dbReference>
<accession>A0A6S7CVY4</accession>
<organism evidence="2 3">
    <name type="scientific">Achromobacter anxifer</name>
    <dbReference type="NCBI Taxonomy" id="1287737"/>
    <lineage>
        <taxon>Bacteria</taxon>
        <taxon>Pseudomonadati</taxon>
        <taxon>Pseudomonadota</taxon>
        <taxon>Betaproteobacteria</taxon>
        <taxon>Burkholderiales</taxon>
        <taxon>Alcaligenaceae</taxon>
        <taxon>Achromobacter</taxon>
    </lineage>
</organism>
<dbReference type="Pfam" id="PF21882">
    <property type="entry name" value="Gp53-like_C"/>
    <property type="match status" value="1"/>
</dbReference>
<evidence type="ECO:0000313" key="3">
    <source>
        <dbReference type="Proteomes" id="UP000494117"/>
    </source>
</evidence>
<dbReference type="EMBL" id="CADILG010000010">
    <property type="protein sequence ID" value="CAB3854469.1"/>
    <property type="molecule type" value="Genomic_DNA"/>
</dbReference>
<protein>
    <recommendedName>
        <fullName evidence="1">Putative tail fiber protein gp53-like C-terminal domain-containing protein</fullName>
    </recommendedName>
</protein>
<reference evidence="2 3" key="1">
    <citation type="submission" date="2020-04" db="EMBL/GenBank/DDBJ databases">
        <authorList>
            <person name="De Canck E."/>
        </authorList>
    </citation>
    <scope>NUCLEOTIDE SEQUENCE [LARGE SCALE GENOMIC DNA]</scope>
    <source>
        <strain evidence="2 3">LMG 26858</strain>
    </source>
</reference>
<dbReference type="AlphaFoldDB" id="A0A6S7CVY4"/>
<feature type="domain" description="Putative tail fiber protein gp53-like C-terminal" evidence="1">
    <location>
        <begin position="219"/>
        <end position="306"/>
    </location>
</feature>
<evidence type="ECO:0000259" key="1">
    <source>
        <dbReference type="Pfam" id="PF21882"/>
    </source>
</evidence>
<name>A0A6S7CVY4_9BURK</name>
<gene>
    <name evidence="2" type="ORF">LMG26858_01888</name>
</gene>